<evidence type="ECO:0000313" key="2">
    <source>
        <dbReference type="Proteomes" id="UP000712281"/>
    </source>
</evidence>
<proteinExistence type="predicted"/>
<name>A0A8S9FTD0_BRACR</name>
<evidence type="ECO:0000313" key="1">
    <source>
        <dbReference type="EMBL" id="KAF2536364.1"/>
    </source>
</evidence>
<organism evidence="1 2">
    <name type="scientific">Brassica cretica</name>
    <name type="common">Mustard</name>
    <dbReference type="NCBI Taxonomy" id="69181"/>
    <lineage>
        <taxon>Eukaryota</taxon>
        <taxon>Viridiplantae</taxon>
        <taxon>Streptophyta</taxon>
        <taxon>Embryophyta</taxon>
        <taxon>Tracheophyta</taxon>
        <taxon>Spermatophyta</taxon>
        <taxon>Magnoliopsida</taxon>
        <taxon>eudicotyledons</taxon>
        <taxon>Gunneridae</taxon>
        <taxon>Pentapetalae</taxon>
        <taxon>rosids</taxon>
        <taxon>malvids</taxon>
        <taxon>Brassicales</taxon>
        <taxon>Brassicaceae</taxon>
        <taxon>Brassiceae</taxon>
        <taxon>Brassica</taxon>
    </lineage>
</organism>
<reference evidence="1" key="1">
    <citation type="submission" date="2019-12" db="EMBL/GenBank/DDBJ databases">
        <title>Genome sequencing and annotation of Brassica cretica.</title>
        <authorList>
            <person name="Studholme D.J."/>
            <person name="Sarris P.F."/>
        </authorList>
    </citation>
    <scope>NUCLEOTIDE SEQUENCE</scope>
    <source>
        <strain evidence="1">PFS-001/15</strain>
        <tissue evidence="1">Leaf</tissue>
    </source>
</reference>
<gene>
    <name evidence="1" type="ORF">F2Q68_00022211</name>
</gene>
<dbReference type="EMBL" id="QGKW02002228">
    <property type="protein sequence ID" value="KAF2536364.1"/>
    <property type="molecule type" value="Genomic_DNA"/>
</dbReference>
<dbReference type="Proteomes" id="UP000712281">
    <property type="component" value="Unassembled WGS sequence"/>
</dbReference>
<accession>A0A8S9FTD0</accession>
<protein>
    <submittedName>
        <fullName evidence="1">Uncharacterized protein</fullName>
    </submittedName>
</protein>
<sequence length="464" mass="52501">MNVRGNIPTKFALGIFRGHFRQTSSPRNFLGSLFPRNSVGKFRGISEERRNSEELFPTTCFVVTEDDLKARDGFRLYLHEEATRARTKCVKAYTRVRLSLKILVKDKEKYAGGIGLNRLLRLVVILRKKGMRQQSSTLVQEAKVATTASRNMCGVSHWLEDVLIGSAEGVVDIFNVSRPEVSRSANKYKAHHKEFRTTKSEPSMMQDNTWKGKTCSPQAQVIELKEVFMKGILRQCPQESLLANGQILIDGQLSKGMISRILDKISQAAREESQGVSWILWYEAQFIQLAVGSKSISGGGVSCLSVQRYKVMLKYSLFKNIKVKSKTVPEIWNMSDLKVCGWFQWVQCDIKVLLQHEGFTRIVSKVCSARCLDGWQVLLEIMAVQKVFKAEVDFDSRLNAHEWNQKAKEEINLQKDVQVSVQALEQNDNGIVTYLSSGVMSMFKEDHEGTSSLAQGGAERSEKR</sequence>
<comment type="caution">
    <text evidence="1">The sequence shown here is derived from an EMBL/GenBank/DDBJ whole genome shotgun (WGS) entry which is preliminary data.</text>
</comment>
<dbReference type="AlphaFoldDB" id="A0A8S9FTD0"/>